<sequence>MNSVYEKVHKQMDEFNTYAEDYNKEKEKLFTR</sequence>
<organism evidence="1 2">
    <name type="scientific">Bacillus vallismortis</name>
    <dbReference type="NCBI Taxonomy" id="72361"/>
    <lineage>
        <taxon>Bacteria</taxon>
        <taxon>Bacillati</taxon>
        <taxon>Bacillota</taxon>
        <taxon>Bacilli</taxon>
        <taxon>Bacillales</taxon>
        <taxon>Bacillaceae</taxon>
        <taxon>Bacillus</taxon>
    </lineage>
</organism>
<dbReference type="EMBL" id="CP092751">
    <property type="protein sequence ID" value="USP97403.1"/>
    <property type="molecule type" value="Genomic_DNA"/>
</dbReference>
<dbReference type="Proteomes" id="UP001057348">
    <property type="component" value="Chromosome"/>
</dbReference>
<keyword evidence="2" id="KW-1185">Reference proteome</keyword>
<gene>
    <name evidence="1" type="ORF">MKF32_07880</name>
</gene>
<dbReference type="RefSeq" id="WP_250621903.1">
    <property type="nucleotide sequence ID" value="NZ_CP092751.1"/>
</dbReference>
<evidence type="ECO:0000313" key="1">
    <source>
        <dbReference type="EMBL" id="USP97403.1"/>
    </source>
</evidence>
<name>A0ABY4Y4G9_BACVA</name>
<reference evidence="1" key="1">
    <citation type="submission" date="2022-02" db="EMBL/GenBank/DDBJ databases">
        <title>Draft Genome Sequence of Bacillus vallismortis Strain BL01, Isolated from Artemisia lerchiana Web. Roots.</title>
        <authorList>
            <person name="Chebotar V.K."/>
            <person name="Gancheva M.S."/>
            <person name="Chizhevskaya E.P."/>
            <person name="Komarova O.V."/>
            <person name="Baganova M.E."/>
            <person name="Zaplatkin A.N."/>
            <person name="Pishchik V.N."/>
        </authorList>
    </citation>
    <scope>NUCLEOTIDE SEQUENCE</scope>
    <source>
        <strain evidence="1">BL01</strain>
    </source>
</reference>
<accession>A0ABY4Y4G9</accession>
<proteinExistence type="predicted"/>
<protein>
    <submittedName>
        <fullName evidence="1">Uncharacterized protein</fullName>
    </submittedName>
</protein>
<evidence type="ECO:0000313" key="2">
    <source>
        <dbReference type="Proteomes" id="UP001057348"/>
    </source>
</evidence>